<dbReference type="NCBIfam" id="TIGR00835">
    <property type="entry name" value="agcS"/>
    <property type="match status" value="1"/>
</dbReference>
<evidence type="ECO:0000256" key="1">
    <source>
        <dbReference type="ARBA" id="ARBA00004651"/>
    </source>
</evidence>
<feature type="transmembrane region" description="Helical" evidence="9">
    <location>
        <begin position="214"/>
        <end position="239"/>
    </location>
</feature>
<dbReference type="Pfam" id="PF01235">
    <property type="entry name" value="Na_Ala_symp"/>
    <property type="match status" value="1"/>
</dbReference>
<keyword evidence="5 9" id="KW-0812">Transmembrane</keyword>
<feature type="transmembrane region" description="Helical" evidence="9">
    <location>
        <begin position="245"/>
        <end position="268"/>
    </location>
</feature>
<keyword evidence="7 9" id="KW-1133">Transmembrane helix</keyword>
<dbReference type="PANTHER" id="PTHR30330">
    <property type="entry name" value="AGSS FAMILY TRANSPORTER, SODIUM-ALANINE"/>
    <property type="match status" value="1"/>
</dbReference>
<feature type="transmembrane region" description="Helical" evidence="9">
    <location>
        <begin position="348"/>
        <end position="368"/>
    </location>
</feature>
<feature type="transmembrane region" description="Helical" evidence="9">
    <location>
        <begin position="416"/>
        <end position="437"/>
    </location>
</feature>
<feature type="transmembrane region" description="Helical" evidence="9">
    <location>
        <begin position="149"/>
        <end position="170"/>
    </location>
</feature>
<dbReference type="AlphaFoldDB" id="A0A7J9PFQ3"/>
<feature type="transmembrane region" description="Helical" evidence="9">
    <location>
        <begin position="306"/>
        <end position="328"/>
    </location>
</feature>
<evidence type="ECO:0000256" key="7">
    <source>
        <dbReference type="ARBA" id="ARBA00022989"/>
    </source>
</evidence>
<name>A0A7J9PFQ3_METMI</name>
<proteinExistence type="inferred from homology"/>
<evidence type="ECO:0000313" key="11">
    <source>
        <dbReference type="Proteomes" id="UP000533207"/>
    </source>
</evidence>
<feature type="transmembrane region" description="Helical" evidence="9">
    <location>
        <begin position="182"/>
        <end position="202"/>
    </location>
</feature>
<keyword evidence="8 9" id="KW-0472">Membrane</keyword>
<gene>
    <name evidence="10" type="ORF">HNP90_000340</name>
</gene>
<dbReference type="PANTHER" id="PTHR30330:SF3">
    <property type="entry name" value="TRANSCRIPTIONAL REGULATOR, LRP FAMILY"/>
    <property type="match status" value="1"/>
</dbReference>
<evidence type="ECO:0000256" key="4">
    <source>
        <dbReference type="ARBA" id="ARBA00022475"/>
    </source>
</evidence>
<dbReference type="GO" id="GO:0005886">
    <property type="term" value="C:plasma membrane"/>
    <property type="evidence" value="ECO:0007669"/>
    <property type="project" value="UniProtKB-SubCell"/>
</dbReference>
<evidence type="ECO:0000256" key="9">
    <source>
        <dbReference type="RuleBase" id="RU363064"/>
    </source>
</evidence>
<feature type="transmembrane region" description="Helical" evidence="9">
    <location>
        <begin position="389"/>
        <end position="410"/>
    </location>
</feature>
<evidence type="ECO:0000256" key="8">
    <source>
        <dbReference type="ARBA" id="ARBA00023136"/>
    </source>
</evidence>
<comment type="subcellular location">
    <subcellularLocation>
        <location evidence="1 9">Cell membrane</location>
        <topology evidence="1 9">Multi-pass membrane protein</topology>
    </subcellularLocation>
</comment>
<reference evidence="10 11" key="1">
    <citation type="submission" date="2020-07" db="EMBL/GenBank/DDBJ databases">
        <title>Genomic Encyclopedia of Type Strains, Phase IV (KMG-V): Genome sequencing to study the core and pangenomes of soil and plant-associated prokaryotes.</title>
        <authorList>
            <person name="Whitman W."/>
        </authorList>
    </citation>
    <scope>NUCLEOTIDE SEQUENCE [LARGE SCALE GENOMIC DNA]</scope>
    <source>
        <strain evidence="10 11">C8</strain>
    </source>
</reference>
<comment type="caution">
    <text evidence="10">The sequence shown here is derived from an EMBL/GenBank/DDBJ whole genome shotgun (WGS) entry which is preliminary data.</text>
</comment>
<dbReference type="PRINTS" id="PR00175">
    <property type="entry name" value="NAALASMPORT"/>
</dbReference>
<dbReference type="EMBL" id="JACDUL010000001">
    <property type="protein sequence ID" value="MBA2861480.1"/>
    <property type="molecule type" value="Genomic_DNA"/>
</dbReference>
<dbReference type="Proteomes" id="UP000533207">
    <property type="component" value="Unassembled WGS sequence"/>
</dbReference>
<protein>
    <submittedName>
        <fullName evidence="10">AGCS family alanine or glycine:cation symporter</fullName>
    </submittedName>
</protein>
<evidence type="ECO:0000313" key="10">
    <source>
        <dbReference type="EMBL" id="MBA2861480.1"/>
    </source>
</evidence>
<feature type="transmembrane region" description="Helical" evidence="9">
    <location>
        <begin position="20"/>
        <end position="46"/>
    </location>
</feature>
<dbReference type="PROSITE" id="PS00873">
    <property type="entry name" value="NA_ALANINE_SYMP"/>
    <property type="match status" value="1"/>
</dbReference>
<evidence type="ECO:0000256" key="5">
    <source>
        <dbReference type="ARBA" id="ARBA00022692"/>
    </source>
</evidence>
<feature type="transmembrane region" description="Helical" evidence="9">
    <location>
        <begin position="67"/>
        <end position="89"/>
    </location>
</feature>
<sequence>MDFVSLVSVVNSFVWGPYMLVLLLGTGIFLTLRLGFMQIHTLPYALKLAFSKHQDETSEGDISHFQALMTALAATIGTGNIAGVATAYVLGGPGAIFWMWVTAFFGMATKYAEAVLAIKYRTVDDNGEMAGGPMYFLEKGLPNHGLGKILGVAFAFFGAFAAFGIGNMVQTNSVADAVASNFGIDPLVTGFVLALLTAAVILGGIKSIGKATGIIVPFMAVFYILGGLAILLMNLGYVIPAFVTIVSSAFNFDAGFGALIGTAIMWGVKRGVFSNEAGLGSAPIAAAAAKTDHPGRQALVSMTGTFLDTIIVCSITGLVLTIAGLKAFPGLSDLTGATLTAASFDALMPMGGMIVTIGLIFFAYSTVLGWSYYGEKCFEYLIGTKGIRLYRIAFVLVAFWGATASLPLVWDIADTLNGAMAIPNLIGLLLLSGVVVSETKAFNEIRKNELKKA</sequence>
<dbReference type="InterPro" id="IPR001463">
    <property type="entry name" value="Na/Ala_symport"/>
</dbReference>
<dbReference type="GO" id="GO:0005283">
    <property type="term" value="F:amino acid:sodium symporter activity"/>
    <property type="evidence" value="ECO:0007669"/>
    <property type="project" value="InterPro"/>
</dbReference>
<keyword evidence="6 9" id="KW-0769">Symport</keyword>
<feature type="transmembrane region" description="Helical" evidence="9">
    <location>
        <begin position="95"/>
        <end position="112"/>
    </location>
</feature>
<dbReference type="FunFam" id="1.20.1740.10:FF:000004">
    <property type="entry name" value="Sodium:alanine symporter family protein"/>
    <property type="match status" value="1"/>
</dbReference>
<dbReference type="Gene3D" id="1.20.1740.10">
    <property type="entry name" value="Amino acid/polyamine transporter I"/>
    <property type="match status" value="1"/>
</dbReference>
<accession>A0A7J9PFQ3</accession>
<dbReference type="RefSeq" id="WP_011977143.1">
    <property type="nucleotide sequence ID" value="NZ_JACDUL010000001.1"/>
</dbReference>
<evidence type="ECO:0000256" key="6">
    <source>
        <dbReference type="ARBA" id="ARBA00022847"/>
    </source>
</evidence>
<keyword evidence="3 9" id="KW-0813">Transport</keyword>
<organism evidence="10 11">
    <name type="scientific">Methanococcus maripaludis</name>
    <name type="common">Methanococcus deltae</name>
    <dbReference type="NCBI Taxonomy" id="39152"/>
    <lineage>
        <taxon>Archaea</taxon>
        <taxon>Methanobacteriati</taxon>
        <taxon>Methanobacteriota</taxon>
        <taxon>Methanomada group</taxon>
        <taxon>Methanococci</taxon>
        <taxon>Methanococcales</taxon>
        <taxon>Methanococcaceae</taxon>
        <taxon>Methanococcus</taxon>
    </lineage>
</organism>
<evidence type="ECO:0000256" key="3">
    <source>
        <dbReference type="ARBA" id="ARBA00022448"/>
    </source>
</evidence>
<comment type="similarity">
    <text evidence="2 9">Belongs to the alanine or glycine:cation symporter (AGCS) (TC 2.A.25) family.</text>
</comment>
<evidence type="ECO:0000256" key="2">
    <source>
        <dbReference type="ARBA" id="ARBA00009261"/>
    </source>
</evidence>
<keyword evidence="4 9" id="KW-1003">Cell membrane</keyword>